<comment type="caution">
    <text evidence="1">The sequence shown here is derived from an EMBL/GenBank/DDBJ whole genome shotgun (WGS) entry which is preliminary data.</text>
</comment>
<dbReference type="HOGENOM" id="CLU_188401_0_0_10"/>
<reference evidence="1 2" key="1">
    <citation type="submission" date="2013-04" db="EMBL/GenBank/DDBJ databases">
        <title>The Genome Sequence of Parabacteroides gordonii DSM 23371.</title>
        <authorList>
            <consortium name="The Broad Institute Genomics Platform"/>
            <person name="Earl A."/>
            <person name="Ward D."/>
            <person name="Feldgarden M."/>
            <person name="Gevers D."/>
            <person name="Martens E."/>
            <person name="Sakamoto M."/>
            <person name="Benno Y."/>
            <person name="Suzuki N."/>
            <person name="Matsunaga N."/>
            <person name="Koshihara K."/>
            <person name="Seki M."/>
            <person name="Komiya H."/>
            <person name="Walker B."/>
            <person name="Young S."/>
            <person name="Zeng Q."/>
            <person name="Gargeya S."/>
            <person name="Fitzgerald M."/>
            <person name="Haas B."/>
            <person name="Abouelleil A."/>
            <person name="Allen A.W."/>
            <person name="Alvarado L."/>
            <person name="Arachchi H.M."/>
            <person name="Berlin A.M."/>
            <person name="Chapman S.B."/>
            <person name="Gainer-Dewar J."/>
            <person name="Goldberg J."/>
            <person name="Griggs A."/>
            <person name="Gujja S."/>
            <person name="Hansen M."/>
            <person name="Howarth C."/>
            <person name="Imamovic A."/>
            <person name="Ireland A."/>
            <person name="Larimer J."/>
            <person name="McCowan C."/>
            <person name="Murphy C."/>
            <person name="Pearson M."/>
            <person name="Poon T.W."/>
            <person name="Priest M."/>
            <person name="Roberts A."/>
            <person name="Saif S."/>
            <person name="Shea T."/>
            <person name="Sisk P."/>
            <person name="Sykes S."/>
            <person name="Wortman J."/>
            <person name="Nusbaum C."/>
            <person name="Birren B."/>
        </authorList>
    </citation>
    <scope>NUCLEOTIDE SEQUENCE [LARGE SCALE GENOMIC DNA]</scope>
    <source>
        <strain evidence="1 2">MS-1</strain>
    </source>
</reference>
<dbReference type="PATRIC" id="fig|1203610.3.peg.1251"/>
<dbReference type="AlphaFoldDB" id="A0A0F5JLM8"/>
<name>A0A0F5JLM8_9BACT</name>
<gene>
    <name evidence="1" type="ORF">HMPREF1536_01227</name>
</gene>
<accession>A0A0F5JLM8</accession>
<evidence type="ECO:0000313" key="1">
    <source>
        <dbReference type="EMBL" id="KKB58352.1"/>
    </source>
</evidence>
<dbReference type="RefSeq" id="WP_028727707.1">
    <property type="nucleotide sequence ID" value="NZ_AUAE01000018.1"/>
</dbReference>
<organism evidence="1 2">
    <name type="scientific">Parabacteroides gordonii MS-1 = DSM 23371</name>
    <dbReference type="NCBI Taxonomy" id="1203610"/>
    <lineage>
        <taxon>Bacteria</taxon>
        <taxon>Pseudomonadati</taxon>
        <taxon>Bacteroidota</taxon>
        <taxon>Bacteroidia</taxon>
        <taxon>Bacteroidales</taxon>
        <taxon>Tannerellaceae</taxon>
        <taxon>Parabacteroides</taxon>
    </lineage>
</organism>
<dbReference type="Proteomes" id="UP000033035">
    <property type="component" value="Unassembled WGS sequence"/>
</dbReference>
<keyword evidence="2" id="KW-1185">Reference proteome</keyword>
<dbReference type="EMBL" id="AQHW01000009">
    <property type="protein sequence ID" value="KKB58352.1"/>
    <property type="molecule type" value="Genomic_DNA"/>
</dbReference>
<proteinExistence type="predicted"/>
<sequence>MGKNQLIHSNELHLIEKAEIHNAAKKMVESLNLAAGSTGGFDIYKVVEVYFTDLEKRHQMNQLLGIQEDCAYYGAKEQEAECAKAEAANE</sequence>
<evidence type="ECO:0000313" key="2">
    <source>
        <dbReference type="Proteomes" id="UP000033035"/>
    </source>
</evidence>
<protein>
    <submittedName>
        <fullName evidence="1">Uncharacterized protein</fullName>
    </submittedName>
</protein>